<sequence length="679" mass="76156">MMEKAELNQLVSLYFNTVHHYGVLGFIHPPSFYRLLEAGKAPRELTAVMIACTLRFACDPTPETLGRADALVESNRRVILEYAYDRYGAVELMAMVLTRLYEYSRGNFSSAWMLWGNAVRMMQFLSLHTFDQTYANTPSLRQNPLLKREALRRLAWCIFYQDTCVDAGQHGVHLLDESGFHIQLPCDEASFLRDVEVPTAFLNAAEARSDQPPIPSVLLGRNPYDPTPHLGLSAHLIRTGNMRRRILHYRSRIRYATGSPEDMLRHMTIVERDLRQLIAQLPSDLAYTEQNLFVHASDRPAFVLLHLVRHNCFLMLALTRLNICSRDPGFEERSRAFRRDRIRHALPVSNIVADILRLQIQCDPNIGAHAYTSLEIMLFDPLHLSRTDASVDPRADQFKEALKRLMDLIRREAPRHEIVRNLRLEACRRLVHFGFQDLLTPSDRNACASEVGFAGRPNSDEFDFLSMPWNRFNQSKGSKDLPGTPGTEGMLHRGRAAAVASRGVSPFGGGVDAEAVSRQSALVLGPVNEGEDQVDEITFPNAPPTVPELLSTNTNIHLAASTSDVFDHQRVSHTTFDQTQPIPSLTPGEFVFPFELSPDGLAQQNRWVDLNYGFGLDLDPIDPDPGWGWVPTQVVHNLPGEGEGQGVGDAMESAQRGGAAGDGGETREFPDLFDWPSSI</sequence>
<evidence type="ECO:0000256" key="6">
    <source>
        <dbReference type="SAM" id="MobiDB-lite"/>
    </source>
</evidence>
<dbReference type="GO" id="GO:0003677">
    <property type="term" value="F:DNA binding"/>
    <property type="evidence" value="ECO:0007669"/>
    <property type="project" value="InterPro"/>
</dbReference>
<keyword evidence="9" id="KW-1185">Reference proteome</keyword>
<evidence type="ECO:0000313" key="9">
    <source>
        <dbReference type="Proteomes" id="UP000279259"/>
    </source>
</evidence>
<dbReference type="AlphaFoldDB" id="A0A427YEB4"/>
<reference evidence="8 9" key="1">
    <citation type="submission" date="2018-11" db="EMBL/GenBank/DDBJ databases">
        <title>Genome sequence of Saitozyma podzolica DSM 27192.</title>
        <authorList>
            <person name="Aliyu H."/>
            <person name="Gorte O."/>
            <person name="Ochsenreither K."/>
        </authorList>
    </citation>
    <scope>NUCLEOTIDE SEQUENCE [LARGE SCALE GENOMIC DNA]</scope>
    <source>
        <strain evidence="8 9">DSM 27192</strain>
    </source>
</reference>
<keyword evidence="2" id="KW-0479">Metal-binding</keyword>
<evidence type="ECO:0000256" key="5">
    <source>
        <dbReference type="ARBA" id="ARBA00023242"/>
    </source>
</evidence>
<dbReference type="PANTHER" id="PTHR47338:SF7">
    <property type="entry name" value="ZN(II)2CYS6 TRANSCRIPTION FACTOR (EUROFUNG)"/>
    <property type="match status" value="1"/>
</dbReference>
<comment type="subcellular location">
    <subcellularLocation>
        <location evidence="1">Nucleus</location>
    </subcellularLocation>
</comment>
<keyword evidence="3" id="KW-0805">Transcription regulation</keyword>
<organism evidence="8 9">
    <name type="scientific">Saitozyma podzolica</name>
    <dbReference type="NCBI Taxonomy" id="1890683"/>
    <lineage>
        <taxon>Eukaryota</taxon>
        <taxon>Fungi</taxon>
        <taxon>Dikarya</taxon>
        <taxon>Basidiomycota</taxon>
        <taxon>Agaricomycotina</taxon>
        <taxon>Tremellomycetes</taxon>
        <taxon>Tremellales</taxon>
        <taxon>Trimorphomycetaceae</taxon>
        <taxon>Saitozyma</taxon>
    </lineage>
</organism>
<evidence type="ECO:0000259" key="7">
    <source>
        <dbReference type="SMART" id="SM00906"/>
    </source>
</evidence>
<dbReference type="Proteomes" id="UP000279259">
    <property type="component" value="Unassembled WGS sequence"/>
</dbReference>
<dbReference type="EMBL" id="RSCD01000013">
    <property type="protein sequence ID" value="RSH89426.1"/>
    <property type="molecule type" value="Genomic_DNA"/>
</dbReference>
<dbReference type="GO" id="GO:0000981">
    <property type="term" value="F:DNA-binding transcription factor activity, RNA polymerase II-specific"/>
    <property type="evidence" value="ECO:0007669"/>
    <property type="project" value="InterPro"/>
</dbReference>
<comment type="caution">
    <text evidence="8">The sequence shown here is derived from an EMBL/GenBank/DDBJ whole genome shotgun (WGS) entry which is preliminary data.</text>
</comment>
<evidence type="ECO:0000256" key="3">
    <source>
        <dbReference type="ARBA" id="ARBA00023015"/>
    </source>
</evidence>
<name>A0A427YEB4_9TREE</name>
<protein>
    <recommendedName>
        <fullName evidence="7">Xylanolytic transcriptional activator regulatory domain-containing protein</fullName>
    </recommendedName>
</protein>
<feature type="domain" description="Xylanolytic transcriptional activator regulatory" evidence="7">
    <location>
        <begin position="111"/>
        <end position="191"/>
    </location>
</feature>
<dbReference type="Pfam" id="PF04082">
    <property type="entry name" value="Fungal_trans"/>
    <property type="match status" value="1"/>
</dbReference>
<keyword evidence="5" id="KW-0539">Nucleus</keyword>
<dbReference type="CDD" id="cd12148">
    <property type="entry name" value="fungal_TF_MHR"/>
    <property type="match status" value="1"/>
</dbReference>
<dbReference type="GO" id="GO:0008270">
    <property type="term" value="F:zinc ion binding"/>
    <property type="evidence" value="ECO:0007669"/>
    <property type="project" value="InterPro"/>
</dbReference>
<accession>A0A427YEB4</accession>
<evidence type="ECO:0000256" key="1">
    <source>
        <dbReference type="ARBA" id="ARBA00004123"/>
    </source>
</evidence>
<dbReference type="OrthoDB" id="4356994at2759"/>
<proteinExistence type="predicted"/>
<feature type="region of interest" description="Disordered" evidence="6">
    <location>
        <begin position="640"/>
        <end position="679"/>
    </location>
</feature>
<dbReference type="GO" id="GO:0006351">
    <property type="term" value="P:DNA-templated transcription"/>
    <property type="evidence" value="ECO:0007669"/>
    <property type="project" value="InterPro"/>
</dbReference>
<evidence type="ECO:0000313" key="8">
    <source>
        <dbReference type="EMBL" id="RSH89426.1"/>
    </source>
</evidence>
<gene>
    <name evidence="8" type="ORF">EHS25_001975</name>
</gene>
<dbReference type="SMART" id="SM00906">
    <property type="entry name" value="Fungal_trans"/>
    <property type="match status" value="1"/>
</dbReference>
<dbReference type="STRING" id="1890683.A0A427YEB4"/>
<evidence type="ECO:0000256" key="4">
    <source>
        <dbReference type="ARBA" id="ARBA00023163"/>
    </source>
</evidence>
<evidence type="ECO:0000256" key="2">
    <source>
        <dbReference type="ARBA" id="ARBA00022723"/>
    </source>
</evidence>
<dbReference type="GO" id="GO:0005634">
    <property type="term" value="C:nucleus"/>
    <property type="evidence" value="ECO:0007669"/>
    <property type="project" value="UniProtKB-SubCell"/>
</dbReference>
<keyword evidence="4" id="KW-0804">Transcription</keyword>
<dbReference type="InterPro" id="IPR050815">
    <property type="entry name" value="TF_fung"/>
</dbReference>
<dbReference type="PANTHER" id="PTHR47338">
    <property type="entry name" value="ZN(II)2CYS6 TRANSCRIPTION FACTOR (EUROFUNG)-RELATED"/>
    <property type="match status" value="1"/>
</dbReference>
<dbReference type="InterPro" id="IPR007219">
    <property type="entry name" value="XnlR_reg_dom"/>
</dbReference>